<dbReference type="RefSeq" id="XP_016629880.1">
    <property type="nucleotide sequence ID" value="XM_016778961.1"/>
</dbReference>
<evidence type="ECO:0000256" key="1">
    <source>
        <dbReference type="SAM" id="Coils"/>
    </source>
</evidence>
<sequence length="254" mass="28411">MTDQLCSSCHEPLLIEVEPDSDVEESKAAAQATSVPDDVELSCGCHYHWECFLDSYTITQCPNCAKDISSLSPSGSQQVLVTLRNEGGVQERYDILPAATEEAYLRAYPEERKGHAYLEFCREGDIDAIIHMIKDSEEDEEEEEEEEEDGETADILRYRGTFEGIEGSGLHVAIRYNQQEVAWLLLALGSQLDWTKFPSLVLQAMQGLGLRKEDRKGEPDIRTLVDSDGRTPAALAQELGGLWTEWLSEGRLIP</sequence>
<dbReference type="VEuPathDB" id="FungiDB:Z520_08465"/>
<dbReference type="AlphaFoldDB" id="A0A0D2JQX0"/>
<keyword evidence="3" id="KW-1185">Reference proteome</keyword>
<reference evidence="2 3" key="1">
    <citation type="submission" date="2015-01" db="EMBL/GenBank/DDBJ databases">
        <title>The Genome Sequence of Fonsecaea multimorphosa CBS 102226.</title>
        <authorList>
            <consortium name="The Broad Institute Genomics Platform"/>
            <person name="Cuomo C."/>
            <person name="de Hoog S."/>
            <person name="Gorbushina A."/>
            <person name="Stielow B."/>
            <person name="Teixiera M."/>
            <person name="Abouelleil A."/>
            <person name="Chapman S.B."/>
            <person name="Priest M."/>
            <person name="Young S.K."/>
            <person name="Wortman J."/>
            <person name="Nusbaum C."/>
            <person name="Birren B."/>
        </authorList>
    </citation>
    <scope>NUCLEOTIDE SEQUENCE [LARGE SCALE GENOMIC DNA]</scope>
    <source>
        <strain evidence="2 3">CBS 102226</strain>
    </source>
</reference>
<dbReference type="Proteomes" id="UP000053411">
    <property type="component" value="Unassembled WGS sequence"/>
</dbReference>
<protein>
    <submittedName>
        <fullName evidence="2">Uncharacterized protein</fullName>
    </submittedName>
</protein>
<dbReference type="OrthoDB" id="46529at2759"/>
<keyword evidence="1" id="KW-0175">Coiled coil</keyword>
<dbReference type="EMBL" id="KN848080">
    <property type="protein sequence ID" value="KIX95757.1"/>
    <property type="molecule type" value="Genomic_DNA"/>
</dbReference>
<organism evidence="2 3">
    <name type="scientific">Fonsecaea multimorphosa CBS 102226</name>
    <dbReference type="NCBI Taxonomy" id="1442371"/>
    <lineage>
        <taxon>Eukaryota</taxon>
        <taxon>Fungi</taxon>
        <taxon>Dikarya</taxon>
        <taxon>Ascomycota</taxon>
        <taxon>Pezizomycotina</taxon>
        <taxon>Eurotiomycetes</taxon>
        <taxon>Chaetothyriomycetidae</taxon>
        <taxon>Chaetothyriales</taxon>
        <taxon>Herpotrichiellaceae</taxon>
        <taxon>Fonsecaea</taxon>
    </lineage>
</organism>
<evidence type="ECO:0000313" key="2">
    <source>
        <dbReference type="EMBL" id="KIX95757.1"/>
    </source>
</evidence>
<evidence type="ECO:0000313" key="3">
    <source>
        <dbReference type="Proteomes" id="UP000053411"/>
    </source>
</evidence>
<gene>
    <name evidence="2" type="ORF">Z520_08465</name>
</gene>
<proteinExistence type="predicted"/>
<feature type="coiled-coil region" evidence="1">
    <location>
        <begin position="126"/>
        <end position="153"/>
    </location>
</feature>
<dbReference type="STRING" id="1442371.A0A0D2JQX0"/>
<name>A0A0D2JQX0_9EURO</name>
<accession>A0A0D2JQX0</accession>
<dbReference type="GeneID" id="27714211"/>